<evidence type="ECO:0000256" key="10">
    <source>
        <dbReference type="RuleBase" id="RU367009"/>
    </source>
</evidence>
<evidence type="ECO:0000256" key="5">
    <source>
        <dbReference type="ARBA" id="ARBA00022525"/>
    </source>
</evidence>
<comment type="similarity">
    <text evidence="4 10">Belongs to the polysaccharide lyase 3 family.</text>
</comment>
<evidence type="ECO:0000256" key="2">
    <source>
        <dbReference type="ARBA" id="ARBA00001913"/>
    </source>
</evidence>
<reference evidence="11 12" key="1">
    <citation type="submission" date="2016-07" db="EMBL/GenBank/DDBJ databases">
        <title>Pervasive Adenine N6-methylation of Active Genes in Fungi.</title>
        <authorList>
            <consortium name="DOE Joint Genome Institute"/>
            <person name="Mondo S.J."/>
            <person name="Dannebaum R.O."/>
            <person name="Kuo R.C."/>
            <person name="Labutti K."/>
            <person name="Haridas S."/>
            <person name="Kuo A."/>
            <person name="Salamov A."/>
            <person name="Ahrendt S.R."/>
            <person name="Lipzen A."/>
            <person name="Sullivan W."/>
            <person name="Andreopoulos W.B."/>
            <person name="Clum A."/>
            <person name="Lindquist E."/>
            <person name="Daum C."/>
            <person name="Ramamoorthy G.K."/>
            <person name="Gryganskyi A."/>
            <person name="Culley D."/>
            <person name="Magnuson J.K."/>
            <person name="James T.Y."/>
            <person name="O'Malley M.A."/>
            <person name="Stajich J.E."/>
            <person name="Spatafora J.W."/>
            <person name="Visel A."/>
            <person name="Grigoriev I.V."/>
        </authorList>
    </citation>
    <scope>NUCLEOTIDE SEQUENCE [LARGE SCALE GENOMIC DNA]</scope>
    <source>
        <strain evidence="11 12">PL171</strain>
    </source>
</reference>
<dbReference type="OrthoDB" id="441042at2759"/>
<evidence type="ECO:0000256" key="3">
    <source>
        <dbReference type="ARBA" id="ARBA00004613"/>
    </source>
</evidence>
<evidence type="ECO:0000256" key="7">
    <source>
        <dbReference type="ARBA" id="ARBA00022837"/>
    </source>
</evidence>
<dbReference type="InterPro" id="IPR012334">
    <property type="entry name" value="Pectin_lyas_fold"/>
</dbReference>
<dbReference type="PANTHER" id="PTHR33407">
    <property type="entry name" value="PECTATE LYASE F-RELATED"/>
    <property type="match status" value="1"/>
</dbReference>
<evidence type="ECO:0000256" key="1">
    <source>
        <dbReference type="ARBA" id="ARBA00000695"/>
    </source>
</evidence>
<keyword evidence="6" id="KW-0732">Signal</keyword>
<keyword evidence="7 10" id="KW-0106">Calcium</keyword>
<dbReference type="EMBL" id="MCFL01000019">
    <property type="protein sequence ID" value="ORZ36080.1"/>
    <property type="molecule type" value="Genomic_DNA"/>
</dbReference>
<comment type="function">
    <text evidence="9 10">Pectinolytic enzyme consist of four classes of enzymes: pectin lyase, polygalacturonase, pectin methylesterase and rhamnogalacturonase. Among pectinolytic enzymes, pectin lyase is the most important in depolymerization of pectin, since it cleaves internal glycosidic bonds of highly methylated pectins. Favors pectate, the anion, over pectin, the methyl ester.</text>
</comment>
<dbReference type="SUPFAM" id="SSF51126">
    <property type="entry name" value="Pectin lyase-like"/>
    <property type="match status" value="1"/>
</dbReference>
<dbReference type="GO" id="GO:0045490">
    <property type="term" value="P:pectin catabolic process"/>
    <property type="evidence" value="ECO:0007669"/>
    <property type="project" value="TreeGrafter"/>
</dbReference>
<evidence type="ECO:0000256" key="8">
    <source>
        <dbReference type="ARBA" id="ARBA00023239"/>
    </source>
</evidence>
<evidence type="ECO:0000313" key="12">
    <source>
        <dbReference type="Proteomes" id="UP000193411"/>
    </source>
</evidence>
<comment type="subcellular location">
    <subcellularLocation>
        <location evidence="3 10">Secreted</location>
    </subcellularLocation>
</comment>
<protein>
    <recommendedName>
        <fullName evidence="10">Pectate lyase</fullName>
        <ecNumber evidence="10">4.2.2.2</ecNumber>
    </recommendedName>
</protein>
<proteinExistence type="inferred from homology"/>
<comment type="cofactor">
    <cofactor evidence="2 10">
        <name>Ca(2+)</name>
        <dbReference type="ChEBI" id="CHEBI:29108"/>
    </cofactor>
</comment>
<gene>
    <name evidence="11" type="ORF">BCR44DRAFT_116131</name>
</gene>
<dbReference type="PANTHER" id="PTHR33407:SF9">
    <property type="entry name" value="PECTATE LYASE F-RELATED"/>
    <property type="match status" value="1"/>
</dbReference>
<keyword evidence="5 10" id="KW-0964">Secreted</keyword>
<sequence>MPTPTAFEKIDKTIIVKEGEVFDGNGKQFDFRKSGMCQGQKETSSGMIFKVFLVMPGATLKNVIIGPNQAEGVHCPKGSCTIDNVWWVDVCEDALSIKGENAQGSRVLGGGAQNAQDKVIQHNGKGSVTIDGFVTRNVGKLYRSCGTCGPIRRTVALRNVKAEGKALTLAGINRQNGDVASFQGKIEVSPQVKNVCEVFERKGNKGKPKKVATGAGNGCNFATAQVRRLSV</sequence>
<evidence type="ECO:0000256" key="6">
    <source>
        <dbReference type="ARBA" id="ARBA00022729"/>
    </source>
</evidence>
<name>A0A1Y2HND7_9FUNG</name>
<keyword evidence="8 10" id="KW-0456">Lyase</keyword>
<dbReference type="InterPro" id="IPR011050">
    <property type="entry name" value="Pectin_lyase_fold/virulence"/>
</dbReference>
<dbReference type="Gene3D" id="2.160.20.10">
    <property type="entry name" value="Single-stranded right-handed beta-helix, Pectin lyase-like"/>
    <property type="match status" value="1"/>
</dbReference>
<evidence type="ECO:0000313" key="11">
    <source>
        <dbReference type="EMBL" id="ORZ36080.1"/>
    </source>
</evidence>
<evidence type="ECO:0000256" key="9">
    <source>
        <dbReference type="ARBA" id="ARBA00025679"/>
    </source>
</evidence>
<dbReference type="EC" id="4.2.2.2" evidence="10"/>
<dbReference type="GO" id="GO:0030570">
    <property type="term" value="F:pectate lyase activity"/>
    <property type="evidence" value="ECO:0007669"/>
    <property type="project" value="UniProtKB-UniRule"/>
</dbReference>
<comment type="caution">
    <text evidence="11">The sequence shown here is derived from an EMBL/GenBank/DDBJ whole genome shotgun (WGS) entry which is preliminary data.</text>
</comment>
<dbReference type="GO" id="GO:0005576">
    <property type="term" value="C:extracellular region"/>
    <property type="evidence" value="ECO:0007669"/>
    <property type="project" value="UniProtKB-SubCell"/>
</dbReference>
<dbReference type="InterPro" id="IPR004898">
    <property type="entry name" value="Pectate_lyase_PlyH/PlyE-like"/>
</dbReference>
<dbReference type="Proteomes" id="UP000193411">
    <property type="component" value="Unassembled WGS sequence"/>
</dbReference>
<accession>A0A1Y2HND7</accession>
<dbReference type="Pfam" id="PF03211">
    <property type="entry name" value="Pectate_lyase"/>
    <property type="match status" value="1"/>
</dbReference>
<keyword evidence="12" id="KW-1185">Reference proteome</keyword>
<evidence type="ECO:0000256" key="4">
    <source>
        <dbReference type="ARBA" id="ARBA00006463"/>
    </source>
</evidence>
<comment type="catalytic activity">
    <reaction evidence="1 10">
        <text>Eliminative cleavage of (1-&gt;4)-alpha-D-galacturonan to give oligosaccharides with 4-deoxy-alpha-D-galact-4-enuronosyl groups at their non-reducing ends.</text>
        <dbReference type="EC" id="4.2.2.2"/>
    </reaction>
</comment>
<dbReference type="AlphaFoldDB" id="A0A1Y2HND7"/>
<organism evidence="11 12">
    <name type="scientific">Catenaria anguillulae PL171</name>
    <dbReference type="NCBI Taxonomy" id="765915"/>
    <lineage>
        <taxon>Eukaryota</taxon>
        <taxon>Fungi</taxon>
        <taxon>Fungi incertae sedis</taxon>
        <taxon>Blastocladiomycota</taxon>
        <taxon>Blastocladiomycetes</taxon>
        <taxon>Blastocladiales</taxon>
        <taxon>Catenariaceae</taxon>
        <taxon>Catenaria</taxon>
    </lineage>
</organism>
<dbReference type="STRING" id="765915.A0A1Y2HND7"/>